<protein>
    <recommendedName>
        <fullName evidence="5">Transmembrane protein</fullName>
    </recommendedName>
</protein>
<evidence type="ECO:0000256" key="1">
    <source>
        <dbReference type="SAM" id="MobiDB-lite"/>
    </source>
</evidence>
<dbReference type="AlphaFoldDB" id="A0A0L0C159"/>
<feature type="compositionally biased region" description="Low complexity" evidence="1">
    <location>
        <begin position="58"/>
        <end position="69"/>
    </location>
</feature>
<organism evidence="3 4">
    <name type="scientific">Lucilia cuprina</name>
    <name type="common">Green bottle fly</name>
    <name type="synonym">Australian sheep blowfly</name>
    <dbReference type="NCBI Taxonomy" id="7375"/>
    <lineage>
        <taxon>Eukaryota</taxon>
        <taxon>Metazoa</taxon>
        <taxon>Ecdysozoa</taxon>
        <taxon>Arthropoda</taxon>
        <taxon>Hexapoda</taxon>
        <taxon>Insecta</taxon>
        <taxon>Pterygota</taxon>
        <taxon>Neoptera</taxon>
        <taxon>Endopterygota</taxon>
        <taxon>Diptera</taxon>
        <taxon>Brachycera</taxon>
        <taxon>Muscomorpha</taxon>
        <taxon>Oestroidea</taxon>
        <taxon>Calliphoridae</taxon>
        <taxon>Luciliinae</taxon>
        <taxon>Lucilia</taxon>
    </lineage>
</organism>
<name>A0A0L0C159_LUCCU</name>
<dbReference type="Proteomes" id="UP000037069">
    <property type="component" value="Unassembled WGS sequence"/>
</dbReference>
<reference evidence="3 4" key="1">
    <citation type="journal article" date="2015" name="Nat. Commun.">
        <title>Lucilia cuprina genome unlocks parasitic fly biology to underpin future interventions.</title>
        <authorList>
            <person name="Anstead C.A."/>
            <person name="Korhonen P.K."/>
            <person name="Young N.D."/>
            <person name="Hall R.S."/>
            <person name="Jex A.R."/>
            <person name="Murali S.C."/>
            <person name="Hughes D.S."/>
            <person name="Lee S.F."/>
            <person name="Perry T."/>
            <person name="Stroehlein A.J."/>
            <person name="Ansell B.R."/>
            <person name="Breugelmans B."/>
            <person name="Hofmann A."/>
            <person name="Qu J."/>
            <person name="Dugan S."/>
            <person name="Lee S.L."/>
            <person name="Chao H."/>
            <person name="Dinh H."/>
            <person name="Han Y."/>
            <person name="Doddapaneni H.V."/>
            <person name="Worley K.C."/>
            <person name="Muzny D.M."/>
            <person name="Ioannidis P."/>
            <person name="Waterhouse R.M."/>
            <person name="Zdobnov E.M."/>
            <person name="James P.J."/>
            <person name="Bagnall N.H."/>
            <person name="Kotze A.C."/>
            <person name="Gibbs R.A."/>
            <person name="Richards S."/>
            <person name="Batterham P."/>
            <person name="Gasser R.B."/>
        </authorList>
    </citation>
    <scope>NUCLEOTIDE SEQUENCE [LARGE SCALE GENOMIC DNA]</scope>
    <source>
        <strain evidence="3 4">LS</strain>
        <tissue evidence="3">Full body</tissue>
    </source>
</reference>
<keyword evidence="2" id="KW-0812">Transmembrane</keyword>
<dbReference type="EMBL" id="JRES01001029">
    <property type="protein sequence ID" value="KNC26068.1"/>
    <property type="molecule type" value="Genomic_DNA"/>
</dbReference>
<evidence type="ECO:0000256" key="2">
    <source>
        <dbReference type="SAM" id="Phobius"/>
    </source>
</evidence>
<gene>
    <name evidence="3" type="ORF">FF38_07524</name>
</gene>
<evidence type="ECO:0008006" key="5">
    <source>
        <dbReference type="Google" id="ProtNLM"/>
    </source>
</evidence>
<comment type="caution">
    <text evidence="3">The sequence shown here is derived from an EMBL/GenBank/DDBJ whole genome shotgun (WGS) entry which is preliminary data.</text>
</comment>
<accession>A0A0L0C159</accession>
<evidence type="ECO:0000313" key="4">
    <source>
        <dbReference type="Proteomes" id="UP000037069"/>
    </source>
</evidence>
<keyword evidence="2" id="KW-1133">Transmembrane helix</keyword>
<sequence>MAVVNNGNDGGCCRFWWNIVMWLPLAIACVKQFLELDNNKIINSIWETKIEDMDFNEDSGGNNYNNNNKESNESR</sequence>
<keyword evidence="2" id="KW-0472">Membrane</keyword>
<keyword evidence="4" id="KW-1185">Reference proteome</keyword>
<feature type="transmembrane region" description="Helical" evidence="2">
    <location>
        <begin position="15"/>
        <end position="34"/>
    </location>
</feature>
<evidence type="ECO:0000313" key="3">
    <source>
        <dbReference type="EMBL" id="KNC26068.1"/>
    </source>
</evidence>
<proteinExistence type="predicted"/>
<feature type="region of interest" description="Disordered" evidence="1">
    <location>
        <begin position="54"/>
        <end position="75"/>
    </location>
</feature>